<dbReference type="AlphaFoldDB" id="A0A6M3LU45"/>
<proteinExistence type="predicted"/>
<name>A0A6M3LU45_9ZZZZ</name>
<sequence length="162" mass="17049">MGFAANVLVGVATLSIKYPIGGVYVDVGYTEDGVKFEYSVDKTQIRVEEKTYPLTQVINTEDLKVTANLAEATLHNLFVAIAGASQVGNIITIGNGVDKEMSVKIVGINPAGFARTVEIPCAVASGTVGLSWRKNEKTVIPVTFDALESPAGNLCTITDAVA</sequence>
<gene>
    <name evidence="1" type="ORF">MM171A01484_0009</name>
    <name evidence="2" type="ORF">MM171B01154_0008</name>
</gene>
<protein>
    <submittedName>
        <fullName evidence="1">Uncharacterized protein</fullName>
    </submittedName>
</protein>
<organism evidence="1">
    <name type="scientific">viral metagenome</name>
    <dbReference type="NCBI Taxonomy" id="1070528"/>
    <lineage>
        <taxon>unclassified sequences</taxon>
        <taxon>metagenomes</taxon>
        <taxon>organismal metagenomes</taxon>
    </lineage>
</organism>
<reference evidence="1" key="1">
    <citation type="submission" date="2020-03" db="EMBL/GenBank/DDBJ databases">
        <title>The deep terrestrial virosphere.</title>
        <authorList>
            <person name="Holmfeldt K."/>
            <person name="Nilsson E."/>
            <person name="Simone D."/>
            <person name="Lopez-Fernandez M."/>
            <person name="Wu X."/>
            <person name="de Brujin I."/>
            <person name="Lundin D."/>
            <person name="Andersson A."/>
            <person name="Bertilsson S."/>
            <person name="Dopson M."/>
        </authorList>
    </citation>
    <scope>NUCLEOTIDE SEQUENCE</scope>
    <source>
        <strain evidence="1">MM171A01484</strain>
        <strain evidence="2">MM171B01154</strain>
    </source>
</reference>
<dbReference type="EMBL" id="MT143611">
    <property type="protein sequence ID" value="QJA98830.1"/>
    <property type="molecule type" value="Genomic_DNA"/>
</dbReference>
<dbReference type="EMBL" id="MT143795">
    <property type="protein sequence ID" value="QJB02602.1"/>
    <property type="molecule type" value="Genomic_DNA"/>
</dbReference>
<accession>A0A6M3LU45</accession>
<evidence type="ECO:0000313" key="1">
    <source>
        <dbReference type="EMBL" id="QJA98830.1"/>
    </source>
</evidence>
<evidence type="ECO:0000313" key="2">
    <source>
        <dbReference type="EMBL" id="QJB02602.1"/>
    </source>
</evidence>